<dbReference type="GO" id="GO:0046872">
    <property type="term" value="F:metal ion binding"/>
    <property type="evidence" value="ECO:0007669"/>
    <property type="project" value="UniProtKB-KW"/>
</dbReference>
<evidence type="ECO:0000256" key="7">
    <source>
        <dbReference type="ARBA" id="ARBA00022777"/>
    </source>
</evidence>
<dbReference type="GO" id="GO:0005524">
    <property type="term" value="F:ATP binding"/>
    <property type="evidence" value="ECO:0007669"/>
    <property type="project" value="UniProtKB-UniRule"/>
</dbReference>
<feature type="binding site" evidence="12">
    <location>
        <begin position="257"/>
        <end position="258"/>
    </location>
    <ligand>
        <name>ATP</name>
        <dbReference type="ChEBI" id="CHEBI:30616"/>
    </ligand>
</feature>
<dbReference type="Proteomes" id="UP000677918">
    <property type="component" value="Unassembled WGS sequence"/>
</dbReference>
<comment type="pathway">
    <text evidence="12">Carbohydrate metabolism; D-ribose degradation; D-ribose 5-phosphate from beta-D-ribopyranose: step 2/2.</text>
</comment>
<evidence type="ECO:0000259" key="13">
    <source>
        <dbReference type="Pfam" id="PF00294"/>
    </source>
</evidence>
<comment type="similarity">
    <text evidence="12">Belongs to the carbohydrate kinase PfkB family. Ribokinase subfamily.</text>
</comment>
<dbReference type="PANTHER" id="PTHR10584">
    <property type="entry name" value="SUGAR KINASE"/>
    <property type="match status" value="1"/>
</dbReference>
<feature type="binding site" evidence="12">
    <location>
        <position position="254"/>
    </location>
    <ligand>
        <name>K(+)</name>
        <dbReference type="ChEBI" id="CHEBI:29103"/>
    </ligand>
</feature>
<evidence type="ECO:0000256" key="6">
    <source>
        <dbReference type="ARBA" id="ARBA00022741"/>
    </source>
</evidence>
<keyword evidence="5 12" id="KW-0479">Metal-binding</keyword>
<comment type="subunit">
    <text evidence="12">Homodimer.</text>
</comment>
<dbReference type="EMBL" id="BOVK01000022">
    <property type="protein sequence ID" value="GIQ68949.1"/>
    <property type="molecule type" value="Genomic_DNA"/>
</dbReference>
<feature type="binding site" evidence="12">
    <location>
        <position position="252"/>
    </location>
    <ligand>
        <name>K(+)</name>
        <dbReference type="ChEBI" id="CHEBI:29103"/>
    </ligand>
</feature>
<feature type="domain" description="Carbohydrate kinase PfkB" evidence="13">
    <location>
        <begin position="6"/>
        <end position="300"/>
    </location>
</feature>
<name>A0A8J4H4W7_9BACL</name>
<feature type="binding site" evidence="12">
    <location>
        <position position="291"/>
    </location>
    <ligand>
        <name>K(+)</name>
        <dbReference type="ChEBI" id="CHEBI:29103"/>
    </ligand>
</feature>
<keyword evidence="10 12" id="KW-0630">Potassium</keyword>
<dbReference type="Pfam" id="PF00294">
    <property type="entry name" value="PfkB"/>
    <property type="match status" value="1"/>
</dbReference>
<evidence type="ECO:0000256" key="8">
    <source>
        <dbReference type="ARBA" id="ARBA00022840"/>
    </source>
</evidence>
<keyword evidence="7 12" id="KW-0418">Kinase</keyword>
<feature type="binding site" evidence="12">
    <location>
        <position position="187"/>
    </location>
    <ligand>
        <name>ATP</name>
        <dbReference type="ChEBI" id="CHEBI:30616"/>
    </ligand>
</feature>
<dbReference type="SUPFAM" id="SSF53613">
    <property type="entry name" value="Ribokinase-like"/>
    <property type="match status" value="1"/>
</dbReference>
<dbReference type="HAMAP" id="MF_01987">
    <property type="entry name" value="Ribokinase"/>
    <property type="match status" value="1"/>
</dbReference>
<keyword evidence="6 12" id="KW-0547">Nucleotide-binding</keyword>
<dbReference type="GO" id="GO:0004747">
    <property type="term" value="F:ribokinase activity"/>
    <property type="evidence" value="ECO:0007669"/>
    <property type="project" value="UniProtKB-UniRule"/>
</dbReference>
<feature type="binding site" evidence="12">
    <location>
        <position position="143"/>
    </location>
    <ligand>
        <name>substrate</name>
    </ligand>
</feature>
<feature type="active site" description="Proton acceptor" evidence="12">
    <location>
        <position position="258"/>
    </location>
</feature>
<dbReference type="UniPathway" id="UPA00916">
    <property type="reaction ID" value="UER00889"/>
</dbReference>
<evidence type="ECO:0000256" key="1">
    <source>
        <dbReference type="ARBA" id="ARBA00005380"/>
    </source>
</evidence>
<dbReference type="InterPro" id="IPR011611">
    <property type="entry name" value="PfkB_dom"/>
</dbReference>
<evidence type="ECO:0000256" key="12">
    <source>
        <dbReference type="HAMAP-Rule" id="MF_01987"/>
    </source>
</evidence>
<protein>
    <recommendedName>
        <fullName evidence="3 12">Ribokinase</fullName>
        <shortName evidence="12">RK</shortName>
        <ecNumber evidence="2 12">2.7.1.15</ecNumber>
    </recommendedName>
</protein>
<dbReference type="AlphaFoldDB" id="A0A8J4H4W7"/>
<comment type="activity regulation">
    <text evidence="12">Activated by a monovalent cation that binds near, but not in, the active site. The most likely occupant of the site in vivo is potassium. Ion binding induces a conformational change that may alter substrate affinity.</text>
</comment>
<sequence length="319" mass="34003">MGSRARVTVIGSYNVGLVVNAERLPAWGETLFGNGFCESPGGKGSNQAVAASRLGGEVRFIGSVGTDRYGDDAISMLKKEQIDLTYLKRTGASMTGVGFVFLNKEGDNCIVVDPGANLELMPEDIDNAAEAIEQSDVILFQLESSLDTVRYGLKTAREKGKVTILNPAPAQKRLDDLLPYATYVTPNETELKIMSGLPPEQRLTDDDCIQLGRSIISKGPEAVIVTMGERGALVILEETSYLLPSVPVAAVDTTGAGDSFNAALAVSLAEGKPLQEAAAYACAVGAYTVTGKEVIPALPTREQVELFLAERKEMSHERS</sequence>
<dbReference type="NCBIfam" id="TIGR02152">
    <property type="entry name" value="D_ribokin_bact"/>
    <property type="match status" value="1"/>
</dbReference>
<proteinExistence type="inferred from homology"/>
<evidence type="ECO:0000256" key="2">
    <source>
        <dbReference type="ARBA" id="ARBA00012035"/>
    </source>
</evidence>
<dbReference type="InterPro" id="IPR029056">
    <property type="entry name" value="Ribokinase-like"/>
</dbReference>
<comment type="caution">
    <text evidence="12">Lacks conserved residue(s) required for the propagation of feature annotation.</text>
</comment>
<comment type="caution">
    <text evidence="14">The sequence shown here is derived from an EMBL/GenBank/DDBJ whole genome shotgun (WGS) entry which is preliminary data.</text>
</comment>
<evidence type="ECO:0000256" key="4">
    <source>
        <dbReference type="ARBA" id="ARBA00022679"/>
    </source>
</evidence>
<dbReference type="PROSITE" id="PS00584">
    <property type="entry name" value="PFKB_KINASES_2"/>
    <property type="match status" value="1"/>
</dbReference>
<keyword evidence="12" id="KW-0963">Cytoplasm</keyword>
<comment type="similarity">
    <text evidence="1">Belongs to the carbohydrate kinase pfkB family.</text>
</comment>
<dbReference type="PANTHER" id="PTHR10584:SF166">
    <property type="entry name" value="RIBOKINASE"/>
    <property type="match status" value="1"/>
</dbReference>
<evidence type="ECO:0000256" key="5">
    <source>
        <dbReference type="ARBA" id="ARBA00022723"/>
    </source>
</evidence>
<keyword evidence="9 12" id="KW-0460">Magnesium</keyword>
<comment type="catalytic activity">
    <reaction evidence="12">
        <text>D-ribose + ATP = D-ribose 5-phosphate + ADP + H(+)</text>
        <dbReference type="Rhea" id="RHEA:13697"/>
        <dbReference type="ChEBI" id="CHEBI:15378"/>
        <dbReference type="ChEBI" id="CHEBI:30616"/>
        <dbReference type="ChEBI" id="CHEBI:47013"/>
        <dbReference type="ChEBI" id="CHEBI:78346"/>
        <dbReference type="ChEBI" id="CHEBI:456216"/>
        <dbReference type="EC" id="2.7.1.15"/>
    </reaction>
</comment>
<feature type="binding site" evidence="12">
    <location>
        <position position="258"/>
    </location>
    <ligand>
        <name>substrate</name>
    </ligand>
</feature>
<evidence type="ECO:0000256" key="10">
    <source>
        <dbReference type="ARBA" id="ARBA00022958"/>
    </source>
</evidence>
<feature type="binding site" evidence="12">
    <location>
        <position position="288"/>
    </location>
    <ligand>
        <name>K(+)</name>
        <dbReference type="ChEBI" id="CHEBI:29103"/>
    </ligand>
</feature>
<keyword evidence="8 12" id="KW-0067">ATP-binding</keyword>
<keyword evidence="15" id="KW-1185">Reference proteome</keyword>
<feature type="binding site" evidence="12">
    <location>
        <begin position="226"/>
        <end position="231"/>
    </location>
    <ligand>
        <name>ATP</name>
        <dbReference type="ChEBI" id="CHEBI:30616"/>
    </ligand>
</feature>
<accession>A0A8J4H4W7</accession>
<evidence type="ECO:0000256" key="9">
    <source>
        <dbReference type="ARBA" id="ARBA00022842"/>
    </source>
</evidence>
<keyword evidence="4 12" id="KW-0808">Transferase</keyword>
<dbReference type="InterPro" id="IPR011877">
    <property type="entry name" value="Ribokinase"/>
</dbReference>
<comment type="cofactor">
    <cofactor evidence="12">
        <name>Mg(2+)</name>
        <dbReference type="ChEBI" id="CHEBI:18420"/>
    </cofactor>
    <text evidence="12">Requires a divalent cation, most likely magnesium in vivo, as an electrophilic catalyst to aid phosphoryl group transfer. It is the chelate of the metal and the nucleotide that is the actual substrate.</text>
</comment>
<comment type="function">
    <text evidence="12">Catalyzes the phosphorylation of ribose at O-5 in a reaction requiring ATP and magnesium. The resulting D-ribose-5-phosphate can then be used either for sythesis of nucleotides, histidine, and tryptophan, or as a component of the pentose phosphate pathway.</text>
</comment>
<dbReference type="EC" id="2.7.1.15" evidence="2 12"/>
<gene>
    <name evidence="14" type="primary">rbsK5</name>
    <name evidence="12" type="synonym">rbsK</name>
    <name evidence="14" type="ORF">XYCOK13_17730</name>
</gene>
<dbReference type="RefSeq" id="WP_213411767.1">
    <property type="nucleotide sequence ID" value="NZ_BOVK01000022.1"/>
</dbReference>
<reference evidence="14" key="1">
    <citation type="submission" date="2021-04" db="EMBL/GenBank/DDBJ databases">
        <title>Draft genome sequence of Xylanibacillus composti strain K13.</title>
        <authorList>
            <person name="Uke A."/>
            <person name="Chhe C."/>
            <person name="Baramee S."/>
            <person name="Kosugi A."/>
        </authorList>
    </citation>
    <scope>NUCLEOTIDE SEQUENCE</scope>
    <source>
        <strain evidence="14">K13</strain>
    </source>
</reference>
<evidence type="ECO:0000256" key="3">
    <source>
        <dbReference type="ARBA" id="ARBA00016943"/>
    </source>
</evidence>
<feature type="binding site" evidence="12">
    <location>
        <begin position="42"/>
        <end position="46"/>
    </location>
    <ligand>
        <name>substrate</name>
    </ligand>
</feature>
<evidence type="ECO:0000313" key="14">
    <source>
        <dbReference type="EMBL" id="GIQ68949.1"/>
    </source>
</evidence>
<dbReference type="GO" id="GO:0005829">
    <property type="term" value="C:cytosol"/>
    <property type="evidence" value="ECO:0007669"/>
    <property type="project" value="TreeGrafter"/>
</dbReference>
<dbReference type="Gene3D" id="3.40.1190.20">
    <property type="match status" value="1"/>
</dbReference>
<dbReference type="InterPro" id="IPR002139">
    <property type="entry name" value="Ribo/fructo_kinase"/>
</dbReference>
<dbReference type="PRINTS" id="PR00990">
    <property type="entry name" value="RIBOKINASE"/>
</dbReference>
<dbReference type="CDD" id="cd01174">
    <property type="entry name" value="ribokinase"/>
    <property type="match status" value="1"/>
</dbReference>
<dbReference type="GO" id="GO:0019303">
    <property type="term" value="P:D-ribose catabolic process"/>
    <property type="evidence" value="ECO:0007669"/>
    <property type="project" value="UniProtKB-UniRule"/>
</dbReference>
<evidence type="ECO:0000313" key="15">
    <source>
        <dbReference type="Proteomes" id="UP000677918"/>
    </source>
</evidence>
<evidence type="ECO:0000256" key="11">
    <source>
        <dbReference type="ARBA" id="ARBA00023277"/>
    </source>
</evidence>
<comment type="subcellular location">
    <subcellularLocation>
        <location evidence="12">Cytoplasm</location>
    </subcellularLocation>
</comment>
<organism evidence="14 15">
    <name type="scientific">Xylanibacillus composti</name>
    <dbReference type="NCBI Taxonomy" id="1572762"/>
    <lineage>
        <taxon>Bacteria</taxon>
        <taxon>Bacillati</taxon>
        <taxon>Bacillota</taxon>
        <taxon>Bacilli</taxon>
        <taxon>Bacillales</taxon>
        <taxon>Paenibacillaceae</taxon>
        <taxon>Xylanibacillus</taxon>
    </lineage>
</organism>
<dbReference type="InterPro" id="IPR002173">
    <property type="entry name" value="Carboh/pur_kinase_PfkB_CS"/>
</dbReference>
<keyword evidence="11 12" id="KW-0119">Carbohydrate metabolism</keyword>